<feature type="transmembrane region" description="Helical" evidence="19">
    <location>
        <begin position="216"/>
        <end position="234"/>
    </location>
</feature>
<evidence type="ECO:0000256" key="9">
    <source>
        <dbReference type="ARBA" id="ARBA00022516"/>
    </source>
</evidence>
<sequence>MKQRIITALFLAPLAIAGIFLLPLKFFMLFTAVIFLLGSKEWASFVNPKSVSSPILYIFGFVLAITLLLLPIGQLWTAEGVNPLIHYGLIGAAIWWFVSLVLVVTYPKSAAWARSKSIKALFGLLTLIPFFWAMVTLRSVNIHHDFYYGGALLLFVFSLVWAADSGAYFCGRAFGKHKLAPNVSPGKTIEGFVGGVVSAMVVAFVGSILLDITEDKMALFFVASLITTLVSALGDLSESIFKREAGLKDSGNLLPGHGGILDRIDSLTAAVPVFALTYLLWLN</sequence>
<protein>
    <recommendedName>
        <fullName evidence="7 18">Phosphatidate cytidylyltransferase</fullName>
        <ecNumber evidence="6 18">2.7.7.41</ecNumber>
    </recommendedName>
</protein>
<evidence type="ECO:0000256" key="10">
    <source>
        <dbReference type="ARBA" id="ARBA00022679"/>
    </source>
</evidence>
<keyword evidence="12 18" id="KW-0548">Nucleotidyltransferase</keyword>
<organism evidence="20 21">
    <name type="scientific">Psychromonas marina</name>
    <dbReference type="NCBI Taxonomy" id="88364"/>
    <lineage>
        <taxon>Bacteria</taxon>
        <taxon>Pseudomonadati</taxon>
        <taxon>Pseudomonadota</taxon>
        <taxon>Gammaproteobacteria</taxon>
        <taxon>Alteromonadales</taxon>
        <taxon>Psychromonadaceae</taxon>
        <taxon>Psychromonas</taxon>
    </lineage>
</organism>
<dbReference type="PANTHER" id="PTHR46382:SF1">
    <property type="entry name" value="PHOSPHATIDATE CYTIDYLYLTRANSFERASE"/>
    <property type="match status" value="1"/>
</dbReference>
<evidence type="ECO:0000256" key="7">
    <source>
        <dbReference type="ARBA" id="ARBA00019373"/>
    </source>
</evidence>
<name>A0ABQ6DWM9_9GAMM</name>
<keyword evidence="21" id="KW-1185">Reference proteome</keyword>
<keyword evidence="13 19" id="KW-1133">Transmembrane helix</keyword>
<evidence type="ECO:0000313" key="20">
    <source>
        <dbReference type="EMBL" id="GLS89400.1"/>
    </source>
</evidence>
<evidence type="ECO:0000256" key="12">
    <source>
        <dbReference type="ARBA" id="ARBA00022695"/>
    </source>
</evidence>
<keyword evidence="11 18" id="KW-0812">Transmembrane</keyword>
<dbReference type="RefSeq" id="WP_284202519.1">
    <property type="nucleotide sequence ID" value="NZ_BSPQ01000001.1"/>
</dbReference>
<evidence type="ECO:0000256" key="3">
    <source>
        <dbReference type="ARBA" id="ARBA00005119"/>
    </source>
</evidence>
<gene>
    <name evidence="20" type="primary">cdsA</name>
    <name evidence="20" type="ORF">GCM10007916_04670</name>
</gene>
<dbReference type="InterPro" id="IPR000374">
    <property type="entry name" value="PC_trans"/>
</dbReference>
<evidence type="ECO:0000256" key="5">
    <source>
        <dbReference type="ARBA" id="ARBA00010185"/>
    </source>
</evidence>
<evidence type="ECO:0000256" key="15">
    <source>
        <dbReference type="ARBA" id="ARBA00023136"/>
    </source>
</evidence>
<keyword evidence="8" id="KW-1003">Cell membrane</keyword>
<evidence type="ECO:0000256" key="6">
    <source>
        <dbReference type="ARBA" id="ARBA00012487"/>
    </source>
</evidence>
<feature type="transmembrane region" description="Helical" evidence="19">
    <location>
        <begin position="84"/>
        <end position="106"/>
    </location>
</feature>
<accession>A0ABQ6DWM9</accession>
<evidence type="ECO:0000256" key="19">
    <source>
        <dbReference type="SAM" id="Phobius"/>
    </source>
</evidence>
<evidence type="ECO:0000256" key="16">
    <source>
        <dbReference type="ARBA" id="ARBA00023209"/>
    </source>
</evidence>
<evidence type="ECO:0000256" key="18">
    <source>
        <dbReference type="RuleBase" id="RU003938"/>
    </source>
</evidence>
<comment type="catalytic activity">
    <reaction evidence="1 18">
        <text>a 1,2-diacyl-sn-glycero-3-phosphate + CTP + H(+) = a CDP-1,2-diacyl-sn-glycerol + diphosphate</text>
        <dbReference type="Rhea" id="RHEA:16229"/>
        <dbReference type="ChEBI" id="CHEBI:15378"/>
        <dbReference type="ChEBI" id="CHEBI:33019"/>
        <dbReference type="ChEBI" id="CHEBI:37563"/>
        <dbReference type="ChEBI" id="CHEBI:58332"/>
        <dbReference type="ChEBI" id="CHEBI:58608"/>
        <dbReference type="EC" id="2.7.7.41"/>
    </reaction>
</comment>
<evidence type="ECO:0000256" key="11">
    <source>
        <dbReference type="ARBA" id="ARBA00022692"/>
    </source>
</evidence>
<proteinExistence type="inferred from homology"/>
<comment type="subcellular location">
    <subcellularLocation>
        <location evidence="2">Cell membrane</location>
        <topology evidence="2">Multi-pass membrane protein</topology>
    </subcellularLocation>
</comment>
<dbReference type="PANTHER" id="PTHR46382">
    <property type="entry name" value="PHOSPHATIDATE CYTIDYLYLTRANSFERASE"/>
    <property type="match status" value="1"/>
</dbReference>
<dbReference type="PROSITE" id="PS01315">
    <property type="entry name" value="CDS"/>
    <property type="match status" value="1"/>
</dbReference>
<keyword evidence="16" id="KW-0594">Phospholipid biosynthesis</keyword>
<comment type="similarity">
    <text evidence="5 18">Belongs to the CDS family.</text>
</comment>
<comment type="pathway">
    <text evidence="4">Lipid metabolism.</text>
</comment>
<comment type="pathway">
    <text evidence="3 18">Phospholipid metabolism; CDP-diacylglycerol biosynthesis; CDP-diacylglycerol from sn-glycerol 3-phosphate: step 3/3.</text>
</comment>
<comment type="caution">
    <text evidence="20">The sequence shown here is derived from an EMBL/GenBank/DDBJ whole genome shotgun (WGS) entry which is preliminary data.</text>
</comment>
<evidence type="ECO:0000256" key="13">
    <source>
        <dbReference type="ARBA" id="ARBA00022989"/>
    </source>
</evidence>
<evidence type="ECO:0000256" key="4">
    <source>
        <dbReference type="ARBA" id="ARBA00005189"/>
    </source>
</evidence>
<feature type="transmembrane region" description="Helical" evidence="19">
    <location>
        <begin position="191"/>
        <end position="210"/>
    </location>
</feature>
<dbReference type="Proteomes" id="UP001157353">
    <property type="component" value="Unassembled WGS sequence"/>
</dbReference>
<dbReference type="EMBL" id="BSPQ01000001">
    <property type="protein sequence ID" value="GLS89400.1"/>
    <property type="molecule type" value="Genomic_DNA"/>
</dbReference>
<evidence type="ECO:0000256" key="2">
    <source>
        <dbReference type="ARBA" id="ARBA00004651"/>
    </source>
</evidence>
<evidence type="ECO:0000256" key="8">
    <source>
        <dbReference type="ARBA" id="ARBA00022475"/>
    </source>
</evidence>
<keyword evidence="15 19" id="KW-0472">Membrane</keyword>
<keyword evidence="10 18" id="KW-0808">Transferase</keyword>
<dbReference type="Pfam" id="PF01148">
    <property type="entry name" value="CTP_transf_1"/>
    <property type="match status" value="1"/>
</dbReference>
<keyword evidence="9" id="KW-0444">Lipid biosynthesis</keyword>
<evidence type="ECO:0000256" key="17">
    <source>
        <dbReference type="ARBA" id="ARBA00023264"/>
    </source>
</evidence>
<keyword evidence="14" id="KW-0443">Lipid metabolism</keyword>
<dbReference type="GO" id="GO:0016779">
    <property type="term" value="F:nucleotidyltransferase activity"/>
    <property type="evidence" value="ECO:0007669"/>
    <property type="project" value="UniProtKB-KW"/>
</dbReference>
<feature type="transmembrane region" description="Helical" evidence="19">
    <location>
        <begin position="118"/>
        <end position="140"/>
    </location>
</feature>
<evidence type="ECO:0000313" key="21">
    <source>
        <dbReference type="Proteomes" id="UP001157353"/>
    </source>
</evidence>
<feature type="transmembrane region" description="Helical" evidence="19">
    <location>
        <begin position="146"/>
        <end position="170"/>
    </location>
</feature>
<keyword evidence="17" id="KW-1208">Phospholipid metabolism</keyword>
<dbReference type="EC" id="2.7.7.41" evidence="6 18"/>
<feature type="transmembrane region" description="Helical" evidence="19">
    <location>
        <begin position="55"/>
        <end position="78"/>
    </location>
</feature>
<reference evidence="21" key="1">
    <citation type="journal article" date="2019" name="Int. J. Syst. Evol. Microbiol.">
        <title>The Global Catalogue of Microorganisms (GCM) 10K type strain sequencing project: providing services to taxonomists for standard genome sequencing and annotation.</title>
        <authorList>
            <consortium name="The Broad Institute Genomics Platform"/>
            <consortium name="The Broad Institute Genome Sequencing Center for Infectious Disease"/>
            <person name="Wu L."/>
            <person name="Ma J."/>
        </authorList>
    </citation>
    <scope>NUCLEOTIDE SEQUENCE [LARGE SCALE GENOMIC DNA]</scope>
    <source>
        <strain evidence="21">NBRC 103166</strain>
    </source>
</reference>
<evidence type="ECO:0000256" key="14">
    <source>
        <dbReference type="ARBA" id="ARBA00023098"/>
    </source>
</evidence>
<evidence type="ECO:0000256" key="1">
    <source>
        <dbReference type="ARBA" id="ARBA00001698"/>
    </source>
</evidence>